<sequence>MTTLPRPRRTLLRPLAALIPLGMVAGLLAAGPGAGAADPEPAPAAGGVTRGYVVVLDDAGVGRLGTTAKTLVAPLAGTVTETFGTALDGFAAELTPAAALALAAVPGVASVEPDATMTIARTQRKPIWSLDRVDQAERRLDGRFSYPNKAGRGAHVYVVDTGLSGHSEFRGRVGEGRNFVGGLLRRPNPNAWADCNGHGTHVASTAVGTRWGVAKRATIHGVRVLDCRGSGSVSGVVAGLDWVARTARKPAVVNLSLSGPRSSAIENAVRGLVRRGVSVVAAAGNSGRDACRESPAAVPAALTVGATNRSDGRAPFSNFGRCVDVFAPGVDITGARAGTASGSRNISGTSMASPLVAGALALVRAARPRLSVAAAEQKVLAAATPGTVRNRGAGSPDRLLRLVDEPPRAAFAFDCRATRCTFTAKPADDTGIRSYSWSFTAANGRTTQAKGRTVTRTLAAGTARATLTVVDTSGQRATRTRSVAVG</sequence>
<protein>
    <recommendedName>
        <fullName evidence="12">S8 family peptidase</fullName>
    </recommendedName>
</protein>
<evidence type="ECO:0000259" key="8">
    <source>
        <dbReference type="Pfam" id="PF00082"/>
    </source>
</evidence>
<dbReference type="InterPro" id="IPR036852">
    <property type="entry name" value="Peptidase_S8/S53_dom_sf"/>
</dbReference>
<dbReference type="InterPro" id="IPR015500">
    <property type="entry name" value="Peptidase_S8_subtilisin-rel"/>
</dbReference>
<dbReference type="PANTHER" id="PTHR43806">
    <property type="entry name" value="PEPTIDASE S8"/>
    <property type="match status" value="1"/>
</dbReference>
<dbReference type="InterPro" id="IPR010259">
    <property type="entry name" value="S8pro/Inhibitor_I9"/>
</dbReference>
<name>A0ABP8WG93_9ACTN</name>
<evidence type="ECO:0000313" key="10">
    <source>
        <dbReference type="EMBL" id="GAA4687315.1"/>
    </source>
</evidence>
<evidence type="ECO:0000259" key="9">
    <source>
        <dbReference type="Pfam" id="PF05922"/>
    </source>
</evidence>
<dbReference type="PROSITE" id="PS00137">
    <property type="entry name" value="SUBTILASE_HIS"/>
    <property type="match status" value="1"/>
</dbReference>
<evidence type="ECO:0000256" key="5">
    <source>
        <dbReference type="PROSITE-ProRule" id="PRU01240"/>
    </source>
</evidence>
<dbReference type="InterPro" id="IPR035986">
    <property type="entry name" value="PKD_dom_sf"/>
</dbReference>
<dbReference type="InterPro" id="IPR006311">
    <property type="entry name" value="TAT_signal"/>
</dbReference>
<dbReference type="SUPFAM" id="SSF49299">
    <property type="entry name" value="PKD domain"/>
    <property type="match status" value="1"/>
</dbReference>
<dbReference type="RefSeq" id="WP_345266546.1">
    <property type="nucleotide sequence ID" value="NZ_BAABIM010000002.1"/>
</dbReference>
<dbReference type="PRINTS" id="PR00723">
    <property type="entry name" value="SUBTILISIN"/>
</dbReference>
<dbReference type="EMBL" id="BAABIM010000002">
    <property type="protein sequence ID" value="GAA4687315.1"/>
    <property type="molecule type" value="Genomic_DNA"/>
</dbReference>
<gene>
    <name evidence="10" type="ORF">GCM10023226_26470</name>
</gene>
<feature type="domain" description="Peptidase S8/S53" evidence="8">
    <location>
        <begin position="151"/>
        <end position="386"/>
    </location>
</feature>
<dbReference type="InterPro" id="IPR023828">
    <property type="entry name" value="Peptidase_S8_Ser-AS"/>
</dbReference>
<feature type="active site" description="Charge relay system" evidence="5">
    <location>
        <position position="160"/>
    </location>
</feature>
<dbReference type="PROSITE" id="PS00136">
    <property type="entry name" value="SUBTILASE_ASP"/>
    <property type="match status" value="1"/>
</dbReference>
<dbReference type="PROSITE" id="PS00138">
    <property type="entry name" value="SUBTILASE_SER"/>
    <property type="match status" value="1"/>
</dbReference>
<keyword evidence="7" id="KW-0732">Signal</keyword>
<proteinExistence type="inferred from homology"/>
<dbReference type="PROSITE" id="PS51892">
    <property type="entry name" value="SUBTILASE"/>
    <property type="match status" value="1"/>
</dbReference>
<comment type="similarity">
    <text evidence="1 5 6">Belongs to the peptidase S8 family.</text>
</comment>
<dbReference type="Gene3D" id="3.30.70.80">
    <property type="entry name" value="Peptidase S8 propeptide/proteinase inhibitor I9"/>
    <property type="match status" value="1"/>
</dbReference>
<dbReference type="InterPro" id="IPR013783">
    <property type="entry name" value="Ig-like_fold"/>
</dbReference>
<evidence type="ECO:0000256" key="4">
    <source>
        <dbReference type="ARBA" id="ARBA00022825"/>
    </source>
</evidence>
<dbReference type="InterPro" id="IPR037045">
    <property type="entry name" value="S8pro/Inhibitor_I9_sf"/>
</dbReference>
<evidence type="ECO:0000256" key="1">
    <source>
        <dbReference type="ARBA" id="ARBA00011073"/>
    </source>
</evidence>
<feature type="active site" description="Charge relay system" evidence="5">
    <location>
        <position position="198"/>
    </location>
</feature>
<feature type="domain" description="Inhibitor I9" evidence="9">
    <location>
        <begin position="78"/>
        <end position="119"/>
    </location>
</feature>
<keyword evidence="3 5" id="KW-0378">Hydrolase</keyword>
<feature type="active site" description="Charge relay system" evidence="5">
    <location>
        <position position="350"/>
    </location>
</feature>
<dbReference type="Gene3D" id="2.60.40.10">
    <property type="entry name" value="Immunoglobulins"/>
    <property type="match status" value="1"/>
</dbReference>
<dbReference type="Gene3D" id="3.40.50.200">
    <property type="entry name" value="Peptidase S8/S53 domain"/>
    <property type="match status" value="1"/>
</dbReference>
<evidence type="ECO:0000256" key="3">
    <source>
        <dbReference type="ARBA" id="ARBA00022801"/>
    </source>
</evidence>
<dbReference type="InterPro" id="IPR023827">
    <property type="entry name" value="Peptidase_S8_Asp-AS"/>
</dbReference>
<keyword evidence="4 5" id="KW-0720">Serine protease</keyword>
<dbReference type="PANTHER" id="PTHR43806:SF11">
    <property type="entry name" value="CEREVISIN-RELATED"/>
    <property type="match status" value="1"/>
</dbReference>
<dbReference type="InterPro" id="IPR000209">
    <property type="entry name" value="Peptidase_S8/S53_dom"/>
</dbReference>
<dbReference type="InterPro" id="IPR022398">
    <property type="entry name" value="Peptidase_S8_His-AS"/>
</dbReference>
<evidence type="ECO:0000256" key="2">
    <source>
        <dbReference type="ARBA" id="ARBA00022670"/>
    </source>
</evidence>
<keyword evidence="2 5" id="KW-0645">Protease</keyword>
<organism evidence="10 11">
    <name type="scientific">Nocardioides nanhaiensis</name>
    <dbReference type="NCBI Taxonomy" id="1476871"/>
    <lineage>
        <taxon>Bacteria</taxon>
        <taxon>Bacillati</taxon>
        <taxon>Actinomycetota</taxon>
        <taxon>Actinomycetes</taxon>
        <taxon>Propionibacteriales</taxon>
        <taxon>Nocardioidaceae</taxon>
        <taxon>Nocardioides</taxon>
    </lineage>
</organism>
<dbReference type="Pfam" id="PF00082">
    <property type="entry name" value="Peptidase_S8"/>
    <property type="match status" value="1"/>
</dbReference>
<feature type="chain" id="PRO_5045279739" description="S8 family peptidase" evidence="7">
    <location>
        <begin position="30"/>
        <end position="486"/>
    </location>
</feature>
<dbReference type="PROSITE" id="PS51318">
    <property type="entry name" value="TAT"/>
    <property type="match status" value="1"/>
</dbReference>
<dbReference type="SUPFAM" id="SSF54897">
    <property type="entry name" value="Protease propeptides/inhibitors"/>
    <property type="match status" value="1"/>
</dbReference>
<comment type="caution">
    <text evidence="10">The sequence shown here is derived from an EMBL/GenBank/DDBJ whole genome shotgun (WGS) entry which is preliminary data.</text>
</comment>
<evidence type="ECO:0008006" key="12">
    <source>
        <dbReference type="Google" id="ProtNLM"/>
    </source>
</evidence>
<evidence type="ECO:0000256" key="6">
    <source>
        <dbReference type="RuleBase" id="RU003355"/>
    </source>
</evidence>
<dbReference type="InterPro" id="IPR050131">
    <property type="entry name" value="Peptidase_S8_subtilisin-like"/>
</dbReference>
<accession>A0ABP8WG93</accession>
<dbReference type="InterPro" id="IPR034193">
    <property type="entry name" value="PCSK9_ProteinaseK-like"/>
</dbReference>
<feature type="signal peptide" evidence="7">
    <location>
        <begin position="1"/>
        <end position="29"/>
    </location>
</feature>
<dbReference type="CDD" id="cd04077">
    <property type="entry name" value="Peptidases_S8_PCSK9_ProteinaseK_like"/>
    <property type="match status" value="1"/>
</dbReference>
<dbReference type="SUPFAM" id="SSF52743">
    <property type="entry name" value="Subtilisin-like"/>
    <property type="match status" value="1"/>
</dbReference>
<evidence type="ECO:0000313" key="11">
    <source>
        <dbReference type="Proteomes" id="UP001500621"/>
    </source>
</evidence>
<keyword evidence="11" id="KW-1185">Reference proteome</keyword>
<reference evidence="11" key="1">
    <citation type="journal article" date="2019" name="Int. J. Syst. Evol. Microbiol.">
        <title>The Global Catalogue of Microorganisms (GCM) 10K type strain sequencing project: providing services to taxonomists for standard genome sequencing and annotation.</title>
        <authorList>
            <consortium name="The Broad Institute Genomics Platform"/>
            <consortium name="The Broad Institute Genome Sequencing Center for Infectious Disease"/>
            <person name="Wu L."/>
            <person name="Ma J."/>
        </authorList>
    </citation>
    <scope>NUCLEOTIDE SEQUENCE [LARGE SCALE GENOMIC DNA]</scope>
    <source>
        <strain evidence="11">JCM 18127</strain>
    </source>
</reference>
<dbReference type="Proteomes" id="UP001500621">
    <property type="component" value="Unassembled WGS sequence"/>
</dbReference>
<dbReference type="Pfam" id="PF05922">
    <property type="entry name" value="Inhibitor_I9"/>
    <property type="match status" value="1"/>
</dbReference>
<evidence type="ECO:0000256" key="7">
    <source>
        <dbReference type="SAM" id="SignalP"/>
    </source>
</evidence>